<organism evidence="1 2">
    <name type="scientific">Datura stramonium</name>
    <name type="common">Jimsonweed</name>
    <name type="synonym">Common thornapple</name>
    <dbReference type="NCBI Taxonomy" id="4076"/>
    <lineage>
        <taxon>Eukaryota</taxon>
        <taxon>Viridiplantae</taxon>
        <taxon>Streptophyta</taxon>
        <taxon>Embryophyta</taxon>
        <taxon>Tracheophyta</taxon>
        <taxon>Spermatophyta</taxon>
        <taxon>Magnoliopsida</taxon>
        <taxon>eudicotyledons</taxon>
        <taxon>Gunneridae</taxon>
        <taxon>Pentapetalae</taxon>
        <taxon>asterids</taxon>
        <taxon>lamiids</taxon>
        <taxon>Solanales</taxon>
        <taxon>Solanaceae</taxon>
        <taxon>Solanoideae</taxon>
        <taxon>Datureae</taxon>
        <taxon>Datura</taxon>
    </lineage>
</organism>
<proteinExistence type="predicted"/>
<reference evidence="1 2" key="1">
    <citation type="journal article" date="2021" name="BMC Genomics">
        <title>Datura genome reveals duplications of psychoactive alkaloid biosynthetic genes and high mutation rate following tissue culture.</title>
        <authorList>
            <person name="Rajewski A."/>
            <person name="Carter-House D."/>
            <person name="Stajich J."/>
            <person name="Litt A."/>
        </authorList>
    </citation>
    <scope>NUCLEOTIDE SEQUENCE [LARGE SCALE GENOMIC DNA]</scope>
    <source>
        <strain evidence="1">AR-01</strain>
    </source>
</reference>
<name>A0ABS8SYS3_DATST</name>
<sequence>MISKDMGAARILGLRGLGNEIDRGGSIGHRLLVRGSDLRGWSVIRPLGRRLGDGYWRRRLGRDGGLERERGTTRMVVASQGRGGRD</sequence>
<gene>
    <name evidence="1" type="ORF">HAX54_051658</name>
</gene>
<dbReference type="Proteomes" id="UP000823775">
    <property type="component" value="Unassembled WGS sequence"/>
</dbReference>
<evidence type="ECO:0000313" key="1">
    <source>
        <dbReference type="EMBL" id="MCD7463894.1"/>
    </source>
</evidence>
<accession>A0ABS8SYS3</accession>
<comment type="caution">
    <text evidence="1">The sequence shown here is derived from an EMBL/GenBank/DDBJ whole genome shotgun (WGS) entry which is preliminary data.</text>
</comment>
<evidence type="ECO:0000313" key="2">
    <source>
        <dbReference type="Proteomes" id="UP000823775"/>
    </source>
</evidence>
<protein>
    <submittedName>
        <fullName evidence="1">Uncharacterized protein</fullName>
    </submittedName>
</protein>
<keyword evidence="2" id="KW-1185">Reference proteome</keyword>
<dbReference type="EMBL" id="JACEIK010000924">
    <property type="protein sequence ID" value="MCD7463894.1"/>
    <property type="molecule type" value="Genomic_DNA"/>
</dbReference>